<gene>
    <name evidence="1" type="ORF">AS888_11920</name>
</gene>
<dbReference type="EMBL" id="LNNH01000003">
    <property type="protein sequence ID" value="KWW22537.1"/>
    <property type="molecule type" value="Genomic_DNA"/>
</dbReference>
<evidence type="ECO:0000313" key="2">
    <source>
        <dbReference type="Proteomes" id="UP000064189"/>
    </source>
</evidence>
<sequence>MFRIDELFTIKKNSRIFSGEAYVQEFKGVCPSISMSKKTVTLHTFKNYSQSSSVVADVELEESG</sequence>
<dbReference type="Proteomes" id="UP000064189">
    <property type="component" value="Unassembled WGS sequence"/>
</dbReference>
<organism evidence="1 2">
    <name type="scientific">Peribacillus simplex</name>
    <dbReference type="NCBI Taxonomy" id="1478"/>
    <lineage>
        <taxon>Bacteria</taxon>
        <taxon>Bacillati</taxon>
        <taxon>Bacillota</taxon>
        <taxon>Bacilli</taxon>
        <taxon>Bacillales</taxon>
        <taxon>Bacillaceae</taxon>
        <taxon>Peribacillus</taxon>
    </lineage>
</organism>
<comment type="caution">
    <text evidence="1">The sequence shown here is derived from an EMBL/GenBank/DDBJ whole genome shotgun (WGS) entry which is preliminary data.</text>
</comment>
<name>A0A109N2Y3_9BACI</name>
<keyword evidence="2" id="KW-1185">Reference proteome</keyword>
<proteinExistence type="predicted"/>
<reference evidence="1 2" key="1">
    <citation type="submission" date="2015-11" db="EMBL/GenBank/DDBJ databases">
        <title>Genome Sequence of Bacillus simplex strain VanAntwerpen2.</title>
        <authorList>
            <person name="Couger M.B."/>
        </authorList>
    </citation>
    <scope>NUCLEOTIDE SEQUENCE [LARGE SCALE GENOMIC DNA]</scope>
    <source>
        <strain evidence="1 2">VanAntwerpen02</strain>
    </source>
</reference>
<evidence type="ECO:0000313" key="1">
    <source>
        <dbReference type="EMBL" id="KWW22537.1"/>
    </source>
</evidence>
<dbReference type="AlphaFoldDB" id="A0A109N2Y3"/>
<protein>
    <submittedName>
        <fullName evidence="1">Uncharacterized protein</fullName>
    </submittedName>
</protein>
<accession>A0A109N2Y3</accession>